<sequence>MSFHRGDLPETTPEKSVYTGFETANYQRATEVPWNEIRTEVKEVRFEDEIHPISTAYWFYRFQQMTAITDIEKLDTSQVTDMSMMFQSAYSLEKLDVSSFDTSQVTEMRFMFSYMINLRELNVSGFDTSNVTAFNGMFELTPNLKMLDLSSFDLSQSQELNYMFDESGVEILRLGEKFSFRYQQSGGWYPEHAYLPEGTWQQEGTDLTYSPQELTEQFDGATMAGTYILADYTREYIHNYDFEASYGTINTYSRSGGESYYSYCVNDELHLEDAYLNRHPVTTNEELDVYLDLRTEEARMAKSEDPYGALVKVLYYGFPNNGALSEDGNSLQEYFGVSDMRASQMTQYAVHYYSDGTEVNLDESVYGEEAIAYYQALIGMNAEWNVQAMEVPENVRCELYVFSNDEWDENGVPSSQNTVALQTETLEPPVDPTPEPEPTPDPTPDPEPTPDPDPTPEPQPQPEETVETAADTNAMVYVGLAGASAFVLTGVLLVKRKSQKEQ</sequence>
<feature type="domain" description="Thioester" evidence="3">
    <location>
        <begin position="263"/>
        <end position="381"/>
    </location>
</feature>
<feature type="region of interest" description="Disordered" evidence="1">
    <location>
        <begin position="426"/>
        <end position="471"/>
    </location>
</feature>
<dbReference type="EMBL" id="JAUDCG010000006">
    <property type="protein sequence ID" value="MDM8156461.1"/>
    <property type="molecule type" value="Genomic_DNA"/>
</dbReference>
<dbReference type="Gene3D" id="1.10.150.480">
    <property type="match status" value="1"/>
</dbReference>
<feature type="transmembrane region" description="Helical" evidence="2">
    <location>
        <begin position="474"/>
        <end position="494"/>
    </location>
</feature>
<accession>A0ABT7UA04</accession>
<dbReference type="NCBIfam" id="TIGR02167">
    <property type="entry name" value="Liste_lipo_26"/>
    <property type="match status" value="3"/>
</dbReference>
<dbReference type="InterPro" id="IPR013552">
    <property type="entry name" value="Thioester_dom"/>
</dbReference>
<keyword evidence="2" id="KW-0472">Membrane</keyword>
<dbReference type="Pfam" id="PF03382">
    <property type="entry name" value="DUF285"/>
    <property type="match status" value="1"/>
</dbReference>
<gene>
    <name evidence="4" type="ORF">QUV96_02270</name>
</gene>
<evidence type="ECO:0000256" key="1">
    <source>
        <dbReference type="SAM" id="MobiDB-lite"/>
    </source>
</evidence>
<protein>
    <submittedName>
        <fullName evidence="4">BspA family leucine-rich repeat surface protein</fullName>
    </submittedName>
</protein>
<evidence type="ECO:0000259" key="3">
    <source>
        <dbReference type="Pfam" id="PF08341"/>
    </source>
</evidence>
<dbReference type="Gene3D" id="3.80.10.10">
    <property type="entry name" value="Ribonuclease Inhibitor"/>
    <property type="match status" value="1"/>
</dbReference>
<keyword evidence="5" id="KW-1185">Reference proteome</keyword>
<dbReference type="InterPro" id="IPR005046">
    <property type="entry name" value="DUF285"/>
</dbReference>
<keyword evidence="2" id="KW-0812">Transmembrane</keyword>
<reference evidence="4" key="1">
    <citation type="submission" date="2023-06" db="EMBL/GenBank/DDBJ databases">
        <title>Identification and characterization of horizontal gene transfer across gut microbiota members of farm animals based on homology search.</title>
        <authorList>
            <person name="Schwarzerova J."/>
            <person name="Nykrynova M."/>
            <person name="Jureckova K."/>
            <person name="Cejkova D."/>
            <person name="Rychlik I."/>
        </authorList>
    </citation>
    <scope>NUCLEOTIDE SEQUENCE</scope>
    <source>
        <strain evidence="4">ET39</strain>
    </source>
</reference>
<dbReference type="Pfam" id="PF08341">
    <property type="entry name" value="TED"/>
    <property type="match status" value="1"/>
</dbReference>
<proteinExistence type="predicted"/>
<evidence type="ECO:0000313" key="4">
    <source>
        <dbReference type="EMBL" id="MDM8156461.1"/>
    </source>
</evidence>
<organism evidence="4 5">
    <name type="scientific">Amedibacillus dolichus</name>
    <dbReference type="NCBI Taxonomy" id="31971"/>
    <lineage>
        <taxon>Bacteria</taxon>
        <taxon>Bacillati</taxon>
        <taxon>Bacillota</taxon>
        <taxon>Erysipelotrichia</taxon>
        <taxon>Erysipelotrichales</taxon>
        <taxon>Erysipelotrichaceae</taxon>
        <taxon>Amedibacillus</taxon>
    </lineage>
</organism>
<dbReference type="RefSeq" id="WP_289606932.1">
    <property type="nucleotide sequence ID" value="NZ_JAUDCG010000006.1"/>
</dbReference>
<evidence type="ECO:0000313" key="5">
    <source>
        <dbReference type="Proteomes" id="UP001529340"/>
    </source>
</evidence>
<name>A0ABT7UA04_9FIRM</name>
<dbReference type="InterPro" id="IPR032675">
    <property type="entry name" value="LRR_dom_sf"/>
</dbReference>
<evidence type="ECO:0000256" key="2">
    <source>
        <dbReference type="SAM" id="Phobius"/>
    </source>
</evidence>
<feature type="compositionally biased region" description="Pro residues" evidence="1">
    <location>
        <begin position="429"/>
        <end position="461"/>
    </location>
</feature>
<reference evidence="4" key="2">
    <citation type="submission" date="2023-06" db="EMBL/GenBank/DDBJ databases">
        <authorList>
            <person name="Zeman M."/>
            <person name="Kubasova T."/>
            <person name="Jahodarova E."/>
            <person name="Nykrynova M."/>
            <person name="Rychlik I."/>
        </authorList>
    </citation>
    <scope>NUCLEOTIDE SEQUENCE</scope>
    <source>
        <strain evidence="4">ET39</strain>
    </source>
</reference>
<keyword evidence="2" id="KW-1133">Transmembrane helix</keyword>
<dbReference type="Proteomes" id="UP001529340">
    <property type="component" value="Unassembled WGS sequence"/>
</dbReference>
<dbReference type="InterPro" id="IPR011889">
    <property type="entry name" value="Liste_lipo_26"/>
</dbReference>
<dbReference type="SUPFAM" id="SSF52047">
    <property type="entry name" value="RNI-like"/>
    <property type="match status" value="1"/>
</dbReference>
<comment type="caution">
    <text evidence="4">The sequence shown here is derived from an EMBL/GenBank/DDBJ whole genome shotgun (WGS) entry which is preliminary data.</text>
</comment>